<feature type="compositionally biased region" description="Low complexity" evidence="1">
    <location>
        <begin position="1"/>
        <end position="10"/>
    </location>
</feature>
<gene>
    <name evidence="2" type="primary">71</name>
    <name evidence="2" type="ORF">PBI_RICH_71</name>
</gene>
<name>A0A1L6BZ01_9CAUD</name>
<feature type="region of interest" description="Disordered" evidence="1">
    <location>
        <begin position="1"/>
        <end position="40"/>
    </location>
</feature>
<evidence type="ECO:0000313" key="3">
    <source>
        <dbReference type="Proteomes" id="UP000225176"/>
    </source>
</evidence>
<organism evidence="2 3">
    <name type="scientific">Mycobacterium phage Rich</name>
    <dbReference type="NCBI Taxonomy" id="1927021"/>
    <lineage>
        <taxon>Viruses</taxon>
        <taxon>Duplodnaviria</taxon>
        <taxon>Heunggongvirae</taxon>
        <taxon>Uroviricota</taxon>
        <taxon>Caudoviricetes</taxon>
        <taxon>Bclasvirinae</taxon>
        <taxon>Acadianvirus</taxon>
        <taxon>Acadianvirus baee</taxon>
    </lineage>
</organism>
<accession>A0A1L6BZ01</accession>
<reference evidence="2 3" key="1">
    <citation type="submission" date="2016-11" db="EMBL/GenBank/DDBJ databases">
        <authorList>
            <person name="Cheung S."/>
            <person name="Hausler R."/>
            <person name="Pastore C.F."/>
            <person name="Perone H."/>
            <person name="Scheidt D."/>
            <person name="Zheng J.C."/>
            <person name="Garlena R.A."/>
            <person name="Russell D.A."/>
            <person name="Pope W.H."/>
            <person name="Jacobs-Sera D."/>
            <person name="Hatfull G.F."/>
        </authorList>
    </citation>
    <scope>NUCLEOTIDE SEQUENCE [LARGE SCALE GENOMIC DNA]</scope>
</reference>
<evidence type="ECO:0000256" key="1">
    <source>
        <dbReference type="SAM" id="MobiDB-lite"/>
    </source>
</evidence>
<sequence>MWGRPTNQPRPQTPPEYLDRLSTPTTTTGPTSAAEPEPRVTHSCDLVERHRITLPAGATGDNVAVARLHAEAYARARGFELSAGSIGVVSRRGKAGDEFIGVTFDVTVGKGDIALDQSTPGVLDRWTWSGGAVQWWRRVLNNGDGRQGRVLARRDDLDRGRRVVPGPWRGAQALTDFDQASQIGHPIVADDRVPPWMKHSETPTWEGGSAGPHTEACDGEPHPGQSCPVDYP</sequence>
<proteinExistence type="predicted"/>
<dbReference type="Proteomes" id="UP000225176">
    <property type="component" value="Segment"/>
</dbReference>
<protein>
    <submittedName>
        <fullName evidence="2">Uncharacterized protein</fullName>
    </submittedName>
</protein>
<feature type="region of interest" description="Disordered" evidence="1">
    <location>
        <begin position="192"/>
        <end position="232"/>
    </location>
</feature>
<evidence type="ECO:0000313" key="2">
    <source>
        <dbReference type="EMBL" id="APQ42330.1"/>
    </source>
</evidence>
<feature type="compositionally biased region" description="Basic and acidic residues" evidence="1">
    <location>
        <begin position="192"/>
        <end position="201"/>
    </location>
</feature>
<feature type="compositionally biased region" description="Low complexity" evidence="1">
    <location>
        <begin position="22"/>
        <end position="35"/>
    </location>
</feature>
<dbReference type="EMBL" id="KY224000">
    <property type="protein sequence ID" value="APQ42330.1"/>
    <property type="molecule type" value="Genomic_DNA"/>
</dbReference>